<dbReference type="KEGG" id="ppoo:LW347_10995"/>
<accession>A0AAE9NMD2</accession>
<sequence>MARDSASKSHHAVSPLLSPHDITRLLLHPVAQCISDEYPWVSNDEALIDKHFKGVCAQVMRVTHTQSRIEWNHYGSGYASFIDAWFYKNTPDFNAKRPVHYGEEHTGLTVLLSRLSPYFVFMESEKQWDVHGGGYQALPELEMIDRLETPAVIALSPQVQSELEKCGLVRAYKEQLASLLPTGTRVPTVLTDRGFTQFDALFHWED</sequence>
<organism evidence="1 2">
    <name type="scientific">Pectobacterium polonicum</name>
    <dbReference type="NCBI Taxonomy" id="2485124"/>
    <lineage>
        <taxon>Bacteria</taxon>
        <taxon>Pseudomonadati</taxon>
        <taxon>Pseudomonadota</taxon>
        <taxon>Gammaproteobacteria</taxon>
        <taxon>Enterobacterales</taxon>
        <taxon>Pectobacteriaceae</taxon>
        <taxon>Pectobacterium</taxon>
    </lineage>
</organism>
<proteinExistence type="predicted"/>
<evidence type="ECO:0000313" key="1">
    <source>
        <dbReference type="EMBL" id="UVO06468.1"/>
    </source>
</evidence>
<name>A0AAE9NMD2_9GAMM</name>
<protein>
    <submittedName>
        <fullName evidence="1">Uncharacterized protein</fullName>
    </submittedName>
</protein>
<dbReference type="EMBL" id="CP090065">
    <property type="protein sequence ID" value="UVO06468.1"/>
    <property type="molecule type" value="Genomic_DNA"/>
</dbReference>
<dbReference type="RefSeq" id="WP_258882316.1">
    <property type="nucleotide sequence ID" value="NZ_CP090065.1"/>
</dbReference>
<evidence type="ECO:0000313" key="2">
    <source>
        <dbReference type="Proteomes" id="UP001059272"/>
    </source>
</evidence>
<reference evidence="1" key="1">
    <citation type="submission" date="2021-12" db="EMBL/GenBank/DDBJ databases">
        <title>Genome sequence of novel Pectobacterium sp. causing blackleg.</title>
        <authorList>
            <person name="Wang J."/>
        </authorList>
    </citation>
    <scope>NUCLEOTIDE SEQUENCE</scope>
    <source>
        <strain evidence="1">BY21311</strain>
    </source>
</reference>
<dbReference type="Proteomes" id="UP001059272">
    <property type="component" value="Chromosome"/>
</dbReference>
<dbReference type="AlphaFoldDB" id="A0AAE9NMD2"/>
<gene>
    <name evidence="1" type="ORF">LW347_10995</name>
</gene>